<dbReference type="Pfam" id="PF00953">
    <property type="entry name" value="Glycos_transf_4"/>
    <property type="match status" value="1"/>
</dbReference>
<dbReference type="GO" id="GO:0009103">
    <property type="term" value="P:lipopolysaccharide biosynthetic process"/>
    <property type="evidence" value="ECO:0007669"/>
    <property type="project" value="TreeGrafter"/>
</dbReference>
<keyword evidence="4 8" id="KW-0812">Transmembrane</keyword>
<protein>
    <submittedName>
        <fullName evidence="9">MraY family glycosyltransferase</fullName>
        <ecNumber evidence="9">2.7.8.-</ecNumber>
    </submittedName>
</protein>
<keyword evidence="7" id="KW-0460">Magnesium</keyword>
<feature type="binding site" evidence="7">
    <location>
        <position position="172"/>
    </location>
    <ligand>
        <name>Mg(2+)</name>
        <dbReference type="ChEBI" id="CHEBI:18420"/>
    </ligand>
</feature>
<feature type="transmembrane region" description="Helical" evidence="8">
    <location>
        <begin position="100"/>
        <end position="116"/>
    </location>
</feature>
<keyword evidence="10" id="KW-1185">Reference proteome</keyword>
<keyword evidence="7" id="KW-0479">Metal-binding</keyword>
<dbReference type="PANTHER" id="PTHR22926">
    <property type="entry name" value="PHOSPHO-N-ACETYLMURAMOYL-PENTAPEPTIDE-TRANSFERASE"/>
    <property type="match status" value="1"/>
</dbReference>
<evidence type="ECO:0000256" key="5">
    <source>
        <dbReference type="ARBA" id="ARBA00022989"/>
    </source>
</evidence>
<evidence type="ECO:0000313" key="10">
    <source>
        <dbReference type="Proteomes" id="UP001431776"/>
    </source>
</evidence>
<feature type="transmembrane region" description="Helical" evidence="8">
    <location>
        <begin position="48"/>
        <end position="69"/>
    </location>
</feature>
<evidence type="ECO:0000256" key="4">
    <source>
        <dbReference type="ARBA" id="ARBA00022692"/>
    </source>
</evidence>
<dbReference type="GO" id="GO:0046872">
    <property type="term" value="F:metal ion binding"/>
    <property type="evidence" value="ECO:0007669"/>
    <property type="project" value="UniProtKB-KW"/>
</dbReference>
<comment type="cofactor">
    <cofactor evidence="7">
        <name>Mg(2+)</name>
        <dbReference type="ChEBI" id="CHEBI:18420"/>
    </cofactor>
</comment>
<feature type="transmembrane region" description="Helical" evidence="8">
    <location>
        <begin position="203"/>
        <end position="221"/>
    </location>
</feature>
<organism evidence="9 10">
    <name type="scientific">Anaerobaca lacustris</name>
    <dbReference type="NCBI Taxonomy" id="3044600"/>
    <lineage>
        <taxon>Bacteria</taxon>
        <taxon>Pseudomonadati</taxon>
        <taxon>Planctomycetota</taxon>
        <taxon>Phycisphaerae</taxon>
        <taxon>Sedimentisphaerales</taxon>
        <taxon>Anaerobacaceae</taxon>
        <taxon>Anaerobaca</taxon>
    </lineage>
</organism>
<feature type="transmembrane region" description="Helical" evidence="8">
    <location>
        <begin position="227"/>
        <end position="247"/>
    </location>
</feature>
<feature type="transmembrane region" description="Helical" evidence="8">
    <location>
        <begin position="154"/>
        <end position="174"/>
    </location>
</feature>
<feature type="binding site" evidence="7">
    <location>
        <position position="232"/>
    </location>
    <ligand>
        <name>Mg(2+)</name>
        <dbReference type="ChEBI" id="CHEBI:18420"/>
    </ligand>
</feature>
<accession>A0AAW6U3Y4</accession>
<feature type="transmembrane region" description="Helical" evidence="8">
    <location>
        <begin position="314"/>
        <end position="332"/>
    </location>
</feature>
<sequence length="367" mass="39156">MLILLVTALLVGSCACSALLTAGAKKLAPPLGLLAHPQADRYHRSVVPLGGGIAIFGTLTIFLLAAAGVMRFAVAPGHLGPLADRWNVVPADFLRRCDELAVVLLCAAILFAVGLWDDKRPLGPFVKLGVQCLVAFLAAAMADIRADFFIHNRIVTSAMSALWIVVIINAFNFLDNMDGASAGIAAIASAILFVAAAFNGQVFVGGLAIVFVGTLLGFLLFNFPPASIFMGDAGSLVVGFFVALLTVRTTYYQQDQSGPWYPVLMPLVVMAVPLYDLTSVTLLRLRQGKSPFVGDTQHFSHRLRRGGLTDRQTVLMLYLATLCCGLGATFLYQVNLVGAVLIFVQTFLILAIIAVFESTVRHGANTD</sequence>
<dbReference type="EMBL" id="JASCXX010000024">
    <property type="protein sequence ID" value="MDI6450806.1"/>
    <property type="molecule type" value="Genomic_DNA"/>
</dbReference>
<evidence type="ECO:0000256" key="1">
    <source>
        <dbReference type="ARBA" id="ARBA00004651"/>
    </source>
</evidence>
<name>A0AAW6U3Y4_9BACT</name>
<comment type="caution">
    <text evidence="9">The sequence shown here is derived from an EMBL/GenBank/DDBJ whole genome shotgun (WGS) entry which is preliminary data.</text>
</comment>
<feature type="transmembrane region" description="Helical" evidence="8">
    <location>
        <begin position="180"/>
        <end position="198"/>
    </location>
</feature>
<dbReference type="CDD" id="cd06853">
    <property type="entry name" value="GT_WecA_like"/>
    <property type="match status" value="1"/>
</dbReference>
<gene>
    <name evidence="9" type="ORF">QJ522_17230</name>
</gene>
<evidence type="ECO:0000256" key="8">
    <source>
        <dbReference type="SAM" id="Phobius"/>
    </source>
</evidence>
<dbReference type="RefSeq" id="WP_349246216.1">
    <property type="nucleotide sequence ID" value="NZ_JASCXX010000024.1"/>
</dbReference>
<dbReference type="AlphaFoldDB" id="A0AAW6U3Y4"/>
<evidence type="ECO:0000256" key="3">
    <source>
        <dbReference type="ARBA" id="ARBA00022679"/>
    </source>
</evidence>
<dbReference type="GO" id="GO:0005886">
    <property type="term" value="C:plasma membrane"/>
    <property type="evidence" value="ECO:0007669"/>
    <property type="project" value="UniProtKB-SubCell"/>
</dbReference>
<evidence type="ECO:0000256" key="2">
    <source>
        <dbReference type="ARBA" id="ARBA00022475"/>
    </source>
</evidence>
<reference evidence="9" key="1">
    <citation type="submission" date="2023-05" db="EMBL/GenBank/DDBJ databases">
        <title>Anaerotaeda fermentans gen. nov., sp. nov., a novel anaerobic planctomycete of the new family within the order Sedimentisphaerales isolated from Taman Peninsula, Russia.</title>
        <authorList>
            <person name="Khomyakova M.A."/>
            <person name="Merkel A.Y."/>
            <person name="Slobodkin A.I."/>
        </authorList>
    </citation>
    <scope>NUCLEOTIDE SEQUENCE</scope>
    <source>
        <strain evidence="9">M17dextr</strain>
    </source>
</reference>
<feature type="transmembrane region" description="Helical" evidence="8">
    <location>
        <begin position="338"/>
        <end position="356"/>
    </location>
</feature>
<dbReference type="PANTHER" id="PTHR22926:SF3">
    <property type="entry name" value="UNDECAPRENYL-PHOSPHATE ALPHA-N-ACETYLGLUCOSAMINYL 1-PHOSPHATE TRANSFERASE"/>
    <property type="match status" value="1"/>
</dbReference>
<dbReference type="GO" id="GO:0044038">
    <property type="term" value="P:cell wall macromolecule biosynthetic process"/>
    <property type="evidence" value="ECO:0007669"/>
    <property type="project" value="TreeGrafter"/>
</dbReference>
<dbReference type="InterPro" id="IPR000715">
    <property type="entry name" value="Glycosyl_transferase_4"/>
</dbReference>
<dbReference type="Proteomes" id="UP001431776">
    <property type="component" value="Unassembled WGS sequence"/>
</dbReference>
<evidence type="ECO:0000313" key="9">
    <source>
        <dbReference type="EMBL" id="MDI6450806.1"/>
    </source>
</evidence>
<keyword evidence="3 9" id="KW-0808">Transferase</keyword>
<dbReference type="GO" id="GO:0071555">
    <property type="term" value="P:cell wall organization"/>
    <property type="evidence" value="ECO:0007669"/>
    <property type="project" value="TreeGrafter"/>
</dbReference>
<dbReference type="EC" id="2.7.8.-" evidence="9"/>
<evidence type="ECO:0000256" key="6">
    <source>
        <dbReference type="ARBA" id="ARBA00023136"/>
    </source>
</evidence>
<keyword evidence="6 8" id="KW-0472">Membrane</keyword>
<feature type="transmembrane region" description="Helical" evidence="8">
    <location>
        <begin position="122"/>
        <end position="142"/>
    </location>
</feature>
<comment type="subcellular location">
    <subcellularLocation>
        <location evidence="1">Cell membrane</location>
        <topology evidence="1">Multi-pass membrane protein</topology>
    </subcellularLocation>
</comment>
<keyword evidence="5 8" id="KW-1133">Transmembrane helix</keyword>
<evidence type="ECO:0000256" key="7">
    <source>
        <dbReference type="PIRSR" id="PIRSR600715-1"/>
    </source>
</evidence>
<dbReference type="GO" id="GO:0016780">
    <property type="term" value="F:phosphotransferase activity, for other substituted phosphate groups"/>
    <property type="evidence" value="ECO:0007669"/>
    <property type="project" value="InterPro"/>
</dbReference>
<keyword evidence="2" id="KW-1003">Cell membrane</keyword>
<proteinExistence type="predicted"/>